<proteinExistence type="predicted"/>
<dbReference type="Pfam" id="PF07729">
    <property type="entry name" value="FCD"/>
    <property type="match status" value="1"/>
</dbReference>
<evidence type="ECO:0000256" key="2">
    <source>
        <dbReference type="ARBA" id="ARBA00023125"/>
    </source>
</evidence>
<dbReference type="PROSITE" id="PS50949">
    <property type="entry name" value="HTH_GNTR"/>
    <property type="match status" value="1"/>
</dbReference>
<dbReference type="AlphaFoldDB" id="A0A1H9I7U5"/>
<organism evidence="5 6">
    <name type="scientific">Piscibacillus halophilus</name>
    <dbReference type="NCBI Taxonomy" id="571933"/>
    <lineage>
        <taxon>Bacteria</taxon>
        <taxon>Bacillati</taxon>
        <taxon>Bacillota</taxon>
        <taxon>Bacilli</taxon>
        <taxon>Bacillales</taxon>
        <taxon>Bacillaceae</taxon>
        <taxon>Piscibacillus</taxon>
    </lineage>
</organism>
<dbReference type="GO" id="GO:0003700">
    <property type="term" value="F:DNA-binding transcription factor activity"/>
    <property type="evidence" value="ECO:0007669"/>
    <property type="project" value="InterPro"/>
</dbReference>
<dbReference type="PRINTS" id="PR00035">
    <property type="entry name" value="HTHGNTR"/>
</dbReference>
<evidence type="ECO:0000313" key="5">
    <source>
        <dbReference type="EMBL" id="SEQ70663.1"/>
    </source>
</evidence>
<dbReference type="EMBL" id="FOES01000023">
    <property type="protein sequence ID" value="SEQ70663.1"/>
    <property type="molecule type" value="Genomic_DNA"/>
</dbReference>
<name>A0A1H9I7U5_9BACI</name>
<evidence type="ECO:0000259" key="4">
    <source>
        <dbReference type="PROSITE" id="PS50949"/>
    </source>
</evidence>
<dbReference type="InterPro" id="IPR036390">
    <property type="entry name" value="WH_DNA-bd_sf"/>
</dbReference>
<feature type="domain" description="HTH gntR-type" evidence="4">
    <location>
        <begin position="8"/>
        <end position="74"/>
    </location>
</feature>
<dbReference type="InterPro" id="IPR000524">
    <property type="entry name" value="Tscrpt_reg_HTH_GntR"/>
</dbReference>
<dbReference type="InterPro" id="IPR011711">
    <property type="entry name" value="GntR_C"/>
</dbReference>
<dbReference type="PANTHER" id="PTHR43537:SF5">
    <property type="entry name" value="UXU OPERON TRANSCRIPTIONAL REGULATOR"/>
    <property type="match status" value="1"/>
</dbReference>
<dbReference type="Pfam" id="PF00392">
    <property type="entry name" value="GntR"/>
    <property type="match status" value="1"/>
</dbReference>
<dbReference type="CDD" id="cd07377">
    <property type="entry name" value="WHTH_GntR"/>
    <property type="match status" value="1"/>
</dbReference>
<dbReference type="InterPro" id="IPR008920">
    <property type="entry name" value="TF_FadR/GntR_C"/>
</dbReference>
<dbReference type="OrthoDB" id="114741at2"/>
<dbReference type="RefSeq" id="WP_091774061.1">
    <property type="nucleotide sequence ID" value="NZ_FOES01000023.1"/>
</dbReference>
<keyword evidence="6" id="KW-1185">Reference proteome</keyword>
<dbReference type="InterPro" id="IPR036388">
    <property type="entry name" value="WH-like_DNA-bd_sf"/>
</dbReference>
<dbReference type="STRING" id="571933.SAMN05216362_12327"/>
<dbReference type="SUPFAM" id="SSF48008">
    <property type="entry name" value="GntR ligand-binding domain-like"/>
    <property type="match status" value="1"/>
</dbReference>
<dbReference type="Gene3D" id="1.20.120.530">
    <property type="entry name" value="GntR ligand-binding domain-like"/>
    <property type="match status" value="1"/>
</dbReference>
<keyword evidence="1" id="KW-0805">Transcription regulation</keyword>
<dbReference type="SUPFAM" id="SSF46785">
    <property type="entry name" value="Winged helix' DNA-binding domain"/>
    <property type="match status" value="1"/>
</dbReference>
<dbReference type="Proteomes" id="UP000199427">
    <property type="component" value="Unassembled WGS sequence"/>
</dbReference>
<dbReference type="GO" id="GO:0003677">
    <property type="term" value="F:DNA binding"/>
    <property type="evidence" value="ECO:0007669"/>
    <property type="project" value="UniProtKB-KW"/>
</dbReference>
<reference evidence="5 6" key="1">
    <citation type="submission" date="2016-10" db="EMBL/GenBank/DDBJ databases">
        <authorList>
            <person name="de Groot N.N."/>
        </authorList>
    </citation>
    <scope>NUCLEOTIDE SEQUENCE [LARGE SCALE GENOMIC DNA]</scope>
    <source>
        <strain evidence="5 6">DSM 21633</strain>
    </source>
</reference>
<accession>A0A1H9I7U5</accession>
<evidence type="ECO:0000256" key="1">
    <source>
        <dbReference type="ARBA" id="ARBA00023015"/>
    </source>
</evidence>
<dbReference type="SMART" id="SM00345">
    <property type="entry name" value="HTH_GNTR"/>
    <property type="match status" value="1"/>
</dbReference>
<dbReference type="SMART" id="SM00895">
    <property type="entry name" value="FCD"/>
    <property type="match status" value="1"/>
</dbReference>
<gene>
    <name evidence="5" type="ORF">SAMN05216362_12327</name>
</gene>
<evidence type="ECO:0000256" key="3">
    <source>
        <dbReference type="ARBA" id="ARBA00023163"/>
    </source>
</evidence>
<evidence type="ECO:0000313" key="6">
    <source>
        <dbReference type="Proteomes" id="UP000199427"/>
    </source>
</evidence>
<dbReference type="PANTHER" id="PTHR43537">
    <property type="entry name" value="TRANSCRIPTIONAL REGULATOR, GNTR FAMILY"/>
    <property type="match status" value="1"/>
</dbReference>
<sequence length="224" mass="25634">MDSIVKSEPFHIQAYKNIQRTLLEKEFSPGEQLTETSLAKKLGISRGPVREAIRMLLHDGLLVQKGVHVYVFDPQLKDVLDLYLCKERLEPLGARLAASNIDEPGIKELNSIISKTESALSNKSDNKEIASLNTDFHSLISKYSQNQQLIQFMNLIRAKNIYMRNVLLGDFTRKENFIDEHKNIADAIINRNPDAAETLMKEHIKNDLDTWKIIFNDQEGDEKL</sequence>
<keyword evidence="2" id="KW-0238">DNA-binding</keyword>
<dbReference type="Gene3D" id="1.10.10.10">
    <property type="entry name" value="Winged helix-like DNA-binding domain superfamily/Winged helix DNA-binding domain"/>
    <property type="match status" value="1"/>
</dbReference>
<keyword evidence="3" id="KW-0804">Transcription</keyword>
<protein>
    <submittedName>
        <fullName evidence="5">Transcriptional regulator, GntR family</fullName>
    </submittedName>
</protein>